<evidence type="ECO:0000313" key="2">
    <source>
        <dbReference type="Proteomes" id="UP000011058"/>
    </source>
</evidence>
<organism evidence="1 2">
    <name type="scientific">Fibrella aestuarina BUZ 2</name>
    <dbReference type="NCBI Taxonomy" id="1166018"/>
    <lineage>
        <taxon>Bacteria</taxon>
        <taxon>Pseudomonadati</taxon>
        <taxon>Bacteroidota</taxon>
        <taxon>Cytophagia</taxon>
        <taxon>Cytophagales</taxon>
        <taxon>Spirosomataceae</taxon>
        <taxon>Fibrella</taxon>
    </lineage>
</organism>
<accession>I0KCV3</accession>
<dbReference type="KEGG" id="fae:FAES_3953"/>
<name>I0KCV3_9BACT</name>
<protein>
    <submittedName>
        <fullName evidence="1">Uncharacterized protein</fullName>
    </submittedName>
</protein>
<dbReference type="STRING" id="1166018.FAES_3953"/>
<sequence>MLHTLVLIAALLLLQIYRLAARLALNTWYAQQQRRAEDWRSVEPPLLASLRRSSQAKAILRQYPSNQGFARGGVINKPHGPLLR</sequence>
<gene>
    <name evidence="1" type="ORF">FAES_3953</name>
</gene>
<dbReference type="Proteomes" id="UP000011058">
    <property type="component" value="Chromosome"/>
</dbReference>
<reference evidence="1 2" key="1">
    <citation type="journal article" date="2012" name="J. Bacteriol.">
        <title>Genome Sequence of Fibrella aestuarina BUZ 2T, a Filamentous Marine Bacterium.</title>
        <authorList>
            <person name="Filippini M."/>
            <person name="Qi W."/>
            <person name="Blom J."/>
            <person name="Goesmann A."/>
            <person name="Smits T.H."/>
            <person name="Bagheri H.C."/>
        </authorList>
    </citation>
    <scope>NUCLEOTIDE SEQUENCE [LARGE SCALE GENOMIC DNA]</scope>
    <source>
        <strain evidence="2">BUZ 2T</strain>
    </source>
</reference>
<evidence type="ECO:0000313" key="1">
    <source>
        <dbReference type="EMBL" id="CCH01956.1"/>
    </source>
</evidence>
<dbReference type="HOGENOM" id="CLU_2522635_0_0_10"/>
<dbReference type="EMBL" id="HE796683">
    <property type="protein sequence ID" value="CCH01956.1"/>
    <property type="molecule type" value="Genomic_DNA"/>
</dbReference>
<dbReference type="AlphaFoldDB" id="I0KCV3"/>
<proteinExistence type="predicted"/>
<keyword evidence="2" id="KW-1185">Reference proteome</keyword>
<dbReference type="RefSeq" id="WP_015333055.1">
    <property type="nucleotide sequence ID" value="NC_020054.1"/>
</dbReference>